<sequence>MCITTHSQYLCKHKGPTHTTQCTPTFTRPVCAEKARASNTLTFCCNIRCCHQAVNAAKDRFMSALEDYEAFRPSTWDCVFGRAKLKEQKAELRGQLIAARKLRDEVEETHHQCWKMQMAVRGLSTRTYMDVLEERMRGDSTGDSRVDSMAPVDGEAMGYEMREMRAAAFADEREASNGVYFPRGAMCSSRPKGKERAMV</sequence>
<evidence type="ECO:0000313" key="3">
    <source>
        <dbReference type="Proteomes" id="UP000799537"/>
    </source>
</evidence>
<accession>A0A6A6CMQ1</accession>
<reference evidence="2" key="1">
    <citation type="journal article" date="2020" name="Stud. Mycol.">
        <title>101 Dothideomycetes genomes: a test case for predicting lifestyles and emergence of pathogens.</title>
        <authorList>
            <person name="Haridas S."/>
            <person name="Albert R."/>
            <person name="Binder M."/>
            <person name="Bloem J."/>
            <person name="Labutti K."/>
            <person name="Salamov A."/>
            <person name="Andreopoulos B."/>
            <person name="Baker S."/>
            <person name="Barry K."/>
            <person name="Bills G."/>
            <person name="Bluhm B."/>
            <person name="Cannon C."/>
            <person name="Castanera R."/>
            <person name="Culley D."/>
            <person name="Daum C."/>
            <person name="Ezra D."/>
            <person name="Gonzalez J."/>
            <person name="Henrissat B."/>
            <person name="Kuo A."/>
            <person name="Liang C."/>
            <person name="Lipzen A."/>
            <person name="Lutzoni F."/>
            <person name="Magnuson J."/>
            <person name="Mondo S."/>
            <person name="Nolan M."/>
            <person name="Ohm R."/>
            <person name="Pangilinan J."/>
            <person name="Park H.-J."/>
            <person name="Ramirez L."/>
            <person name="Alfaro M."/>
            <person name="Sun H."/>
            <person name="Tritt A."/>
            <person name="Yoshinaga Y."/>
            <person name="Zwiers L.-H."/>
            <person name="Turgeon B."/>
            <person name="Goodwin S."/>
            <person name="Spatafora J."/>
            <person name="Crous P."/>
            <person name="Grigoriev I."/>
        </authorList>
    </citation>
    <scope>NUCLEOTIDE SEQUENCE</scope>
    <source>
        <strain evidence="2">ATCC 36951</strain>
    </source>
</reference>
<feature type="coiled-coil region" evidence="1">
    <location>
        <begin position="82"/>
        <end position="109"/>
    </location>
</feature>
<proteinExistence type="predicted"/>
<dbReference type="Proteomes" id="UP000799537">
    <property type="component" value="Unassembled WGS sequence"/>
</dbReference>
<dbReference type="RefSeq" id="XP_033667615.1">
    <property type="nucleotide sequence ID" value="XM_033806492.1"/>
</dbReference>
<gene>
    <name evidence="2" type="ORF">M409DRAFT_22783</name>
</gene>
<name>A0A6A6CMQ1_ZASCE</name>
<organism evidence="2 3">
    <name type="scientific">Zasmidium cellare ATCC 36951</name>
    <dbReference type="NCBI Taxonomy" id="1080233"/>
    <lineage>
        <taxon>Eukaryota</taxon>
        <taxon>Fungi</taxon>
        <taxon>Dikarya</taxon>
        <taxon>Ascomycota</taxon>
        <taxon>Pezizomycotina</taxon>
        <taxon>Dothideomycetes</taxon>
        <taxon>Dothideomycetidae</taxon>
        <taxon>Mycosphaerellales</taxon>
        <taxon>Mycosphaerellaceae</taxon>
        <taxon>Zasmidium</taxon>
    </lineage>
</organism>
<protein>
    <submittedName>
        <fullName evidence="2">Uncharacterized protein</fullName>
    </submittedName>
</protein>
<keyword evidence="3" id="KW-1185">Reference proteome</keyword>
<dbReference type="AlphaFoldDB" id="A0A6A6CMQ1"/>
<evidence type="ECO:0000313" key="2">
    <source>
        <dbReference type="EMBL" id="KAF2166726.1"/>
    </source>
</evidence>
<evidence type="ECO:0000256" key="1">
    <source>
        <dbReference type="SAM" id="Coils"/>
    </source>
</evidence>
<dbReference type="GeneID" id="54559764"/>
<dbReference type="EMBL" id="ML993595">
    <property type="protein sequence ID" value="KAF2166726.1"/>
    <property type="molecule type" value="Genomic_DNA"/>
</dbReference>
<keyword evidence="1" id="KW-0175">Coiled coil</keyword>